<dbReference type="InterPro" id="IPR050334">
    <property type="entry name" value="Molybdenum_import_ModC"/>
</dbReference>
<dbReference type="InterPro" id="IPR003593">
    <property type="entry name" value="AAA+_ATPase"/>
</dbReference>
<dbReference type="Proteomes" id="UP000750711">
    <property type="component" value="Unassembled WGS sequence"/>
</dbReference>
<feature type="domain" description="ABC transporter" evidence="4">
    <location>
        <begin position="226"/>
        <end position="567"/>
    </location>
</feature>
<keyword evidence="6" id="KW-1185">Reference proteome</keyword>
<dbReference type="AlphaFoldDB" id="A0A9P8L890"/>
<name>A0A9P8L890_9PEZI</name>
<dbReference type="PROSITE" id="PS50893">
    <property type="entry name" value="ABC_TRANSPORTER_2"/>
    <property type="match status" value="1"/>
</dbReference>
<organism evidence="5 6">
    <name type="scientific">Trichoglossum hirsutum</name>
    <dbReference type="NCBI Taxonomy" id="265104"/>
    <lineage>
        <taxon>Eukaryota</taxon>
        <taxon>Fungi</taxon>
        <taxon>Dikarya</taxon>
        <taxon>Ascomycota</taxon>
        <taxon>Pezizomycotina</taxon>
        <taxon>Geoglossomycetes</taxon>
        <taxon>Geoglossales</taxon>
        <taxon>Geoglossaceae</taxon>
        <taxon>Trichoglossum</taxon>
    </lineage>
</organism>
<gene>
    <name evidence="5" type="ORF">GP486_005940</name>
</gene>
<dbReference type="InterPro" id="IPR027417">
    <property type="entry name" value="P-loop_NTPase"/>
</dbReference>
<dbReference type="CDD" id="cd00267">
    <property type="entry name" value="ABC_ATPase"/>
    <property type="match status" value="1"/>
</dbReference>
<reference evidence="5" key="1">
    <citation type="submission" date="2021-03" db="EMBL/GenBank/DDBJ databases">
        <title>Comparative genomics and phylogenomic investigation of the class Geoglossomycetes provide insights into ecological specialization and systematics.</title>
        <authorList>
            <person name="Melie T."/>
            <person name="Pirro S."/>
            <person name="Miller A.N."/>
            <person name="Quandt A."/>
        </authorList>
    </citation>
    <scope>NUCLEOTIDE SEQUENCE</scope>
    <source>
        <strain evidence="5">CAQ_001_2017</strain>
    </source>
</reference>
<protein>
    <recommendedName>
        <fullName evidence="4">ABC transporter domain-containing protein</fullName>
    </recommendedName>
</protein>
<keyword evidence="2" id="KW-0067">ATP-binding</keyword>
<dbReference type="EMBL" id="JAGHQM010001215">
    <property type="protein sequence ID" value="KAH0556128.1"/>
    <property type="molecule type" value="Genomic_DNA"/>
</dbReference>
<evidence type="ECO:0000313" key="6">
    <source>
        <dbReference type="Proteomes" id="UP000750711"/>
    </source>
</evidence>
<dbReference type="SMART" id="SM00382">
    <property type="entry name" value="AAA"/>
    <property type="match status" value="1"/>
</dbReference>
<dbReference type="Pfam" id="PF00005">
    <property type="entry name" value="ABC_tran"/>
    <property type="match status" value="2"/>
</dbReference>
<evidence type="ECO:0000256" key="1">
    <source>
        <dbReference type="ARBA" id="ARBA00022741"/>
    </source>
</evidence>
<dbReference type="PANTHER" id="PTHR43514">
    <property type="entry name" value="ABC TRANSPORTER I FAMILY MEMBER 10"/>
    <property type="match status" value="1"/>
</dbReference>
<dbReference type="Gene3D" id="3.40.50.300">
    <property type="entry name" value="P-loop containing nucleotide triphosphate hydrolases"/>
    <property type="match status" value="2"/>
</dbReference>
<evidence type="ECO:0000256" key="2">
    <source>
        <dbReference type="ARBA" id="ARBA00022840"/>
    </source>
</evidence>
<dbReference type="PANTHER" id="PTHR43514:SF4">
    <property type="entry name" value="ABC TRANSPORTER I FAMILY MEMBER 10"/>
    <property type="match status" value="1"/>
</dbReference>
<evidence type="ECO:0000259" key="4">
    <source>
        <dbReference type="PROSITE" id="PS50893"/>
    </source>
</evidence>
<dbReference type="GO" id="GO:0005524">
    <property type="term" value="F:ATP binding"/>
    <property type="evidence" value="ECO:0007669"/>
    <property type="project" value="UniProtKB-KW"/>
</dbReference>
<comment type="caution">
    <text evidence="5">The sequence shown here is derived from an EMBL/GenBank/DDBJ whole genome shotgun (WGS) entry which is preliminary data.</text>
</comment>
<dbReference type="GO" id="GO:0005739">
    <property type="term" value="C:mitochondrion"/>
    <property type="evidence" value="ECO:0007669"/>
    <property type="project" value="TreeGrafter"/>
</dbReference>
<proteinExistence type="predicted"/>
<accession>A0A9P8L890</accession>
<dbReference type="InterPro" id="IPR003439">
    <property type="entry name" value="ABC_transporter-like_ATP-bd"/>
</dbReference>
<keyword evidence="1" id="KW-0547">Nucleotide-binding</keyword>
<feature type="region of interest" description="Disordered" evidence="3">
    <location>
        <begin position="193"/>
        <end position="212"/>
    </location>
</feature>
<dbReference type="SUPFAM" id="SSF52540">
    <property type="entry name" value="P-loop containing nucleoside triphosphate hydrolases"/>
    <property type="match status" value="2"/>
</dbReference>
<dbReference type="GO" id="GO:0016887">
    <property type="term" value="F:ATP hydrolysis activity"/>
    <property type="evidence" value="ECO:0007669"/>
    <property type="project" value="InterPro"/>
</dbReference>
<sequence>MLDSKSRREETDFSLLDYLHGRTELNPVEGEGGANSGGKEDNLLITAVRDLKLRDLLTLPVGNLSNGQTRRARIAKALIGRPEVLLLDEPFMGLDPPTVATLSPLLGRIAASHSPRLILSLRPQDPIPQWITHLVYLGPTGVRQGTKDDILRELREQSLIAEPSECLDQNLIASPQGMDRVPATKNVLKRLNQKSKPRSIEGDRSNKQIAGEGKTLGEPLVEMNGVRVRYGEKEVVGGPLVENQNIQEEGLWWTVRRGDRWGLFGPNGSGKTTILSLICSDHPQSYSQPLRIFGHSRLPAPGKLGISIFDIQQRIGHSSPEIHAFFPKDLTVRHVLENAWADTFLSKPQLNASRDRDVDACLRWFQSQLNPNFSPTEESPTNQNEIFNPAERTQRGRRARKLNEHRAMEVEIEDFLSTDLDWADTLRFGDLPFSAQRVALFLRAVIKKPDLVILDEALSGMDDFVRDKCMLFLAHGETKTFTGGLDYRSRKQRGVQESILSAVGRVRFQGLGEGQALICVSHVKEEVPPVVKEWLVLPEAGSGLPMRLGRIEEPLGDGILKWGDIWAK</sequence>
<evidence type="ECO:0000256" key="3">
    <source>
        <dbReference type="SAM" id="MobiDB-lite"/>
    </source>
</evidence>
<evidence type="ECO:0000313" key="5">
    <source>
        <dbReference type="EMBL" id="KAH0556128.1"/>
    </source>
</evidence>